<keyword evidence="1" id="KW-0175">Coiled coil</keyword>
<feature type="region of interest" description="Disordered" evidence="2">
    <location>
        <begin position="117"/>
        <end position="172"/>
    </location>
</feature>
<evidence type="ECO:0000313" key="3">
    <source>
        <dbReference type="EMBL" id="OZJ05282.1"/>
    </source>
</evidence>
<feature type="compositionally biased region" description="Polar residues" evidence="2">
    <location>
        <begin position="562"/>
        <end position="591"/>
    </location>
</feature>
<proteinExistence type="predicted"/>
<feature type="region of interest" description="Disordered" evidence="2">
    <location>
        <begin position="191"/>
        <end position="353"/>
    </location>
</feature>
<feature type="region of interest" description="Disordered" evidence="2">
    <location>
        <begin position="498"/>
        <end position="521"/>
    </location>
</feature>
<reference evidence="3 4" key="1">
    <citation type="journal article" date="2017" name="Mycologia">
        <title>Bifiguratus adelaidae, gen. et sp. nov., a new member of Mucoromycotina in endophytic and soil-dwelling habitats.</title>
        <authorList>
            <person name="Torres-Cruz T.J."/>
            <person name="Billingsley Tobias T.L."/>
            <person name="Almatruk M."/>
            <person name="Hesse C."/>
            <person name="Kuske C.R."/>
            <person name="Desiro A."/>
            <person name="Benucci G.M."/>
            <person name="Bonito G."/>
            <person name="Stajich J.E."/>
            <person name="Dunlap C."/>
            <person name="Arnold A.E."/>
            <person name="Porras-Alfaro A."/>
        </authorList>
    </citation>
    <scope>NUCLEOTIDE SEQUENCE [LARGE SCALE GENOMIC DNA]</scope>
    <source>
        <strain evidence="3 4">AZ0501</strain>
    </source>
</reference>
<feature type="compositionally biased region" description="Polar residues" evidence="2">
    <location>
        <begin position="267"/>
        <end position="291"/>
    </location>
</feature>
<organism evidence="3 4">
    <name type="scientific">Bifiguratus adelaidae</name>
    <dbReference type="NCBI Taxonomy" id="1938954"/>
    <lineage>
        <taxon>Eukaryota</taxon>
        <taxon>Fungi</taxon>
        <taxon>Fungi incertae sedis</taxon>
        <taxon>Mucoromycota</taxon>
        <taxon>Mucoromycotina</taxon>
        <taxon>Endogonomycetes</taxon>
        <taxon>Endogonales</taxon>
        <taxon>Endogonales incertae sedis</taxon>
        <taxon>Bifiguratus</taxon>
    </lineage>
</organism>
<feature type="compositionally biased region" description="Pro residues" evidence="2">
    <location>
        <begin position="252"/>
        <end position="264"/>
    </location>
</feature>
<feature type="region of interest" description="Disordered" evidence="2">
    <location>
        <begin position="1"/>
        <end position="84"/>
    </location>
</feature>
<evidence type="ECO:0000313" key="4">
    <source>
        <dbReference type="Proteomes" id="UP000242875"/>
    </source>
</evidence>
<evidence type="ECO:0000256" key="2">
    <source>
        <dbReference type="SAM" id="MobiDB-lite"/>
    </source>
</evidence>
<feature type="coiled-coil region" evidence="1">
    <location>
        <begin position="358"/>
        <end position="385"/>
    </location>
</feature>
<dbReference type="Proteomes" id="UP000242875">
    <property type="component" value="Unassembled WGS sequence"/>
</dbReference>
<feature type="compositionally biased region" description="Polar residues" evidence="2">
    <location>
        <begin position="315"/>
        <end position="337"/>
    </location>
</feature>
<dbReference type="EMBL" id="MVBO01000018">
    <property type="protein sequence ID" value="OZJ05282.1"/>
    <property type="molecule type" value="Genomic_DNA"/>
</dbReference>
<evidence type="ECO:0000256" key="1">
    <source>
        <dbReference type="SAM" id="Coils"/>
    </source>
</evidence>
<gene>
    <name evidence="3" type="ORF">BZG36_01939</name>
</gene>
<feature type="compositionally biased region" description="Polar residues" evidence="2">
    <location>
        <begin position="191"/>
        <end position="211"/>
    </location>
</feature>
<feature type="compositionally biased region" description="Polar residues" evidence="2">
    <location>
        <begin position="144"/>
        <end position="167"/>
    </location>
</feature>
<feature type="compositionally biased region" description="Polar residues" evidence="2">
    <location>
        <begin position="226"/>
        <end position="236"/>
    </location>
</feature>
<comment type="caution">
    <text evidence="3">The sequence shown here is derived from an EMBL/GenBank/DDBJ whole genome shotgun (WGS) entry which is preliminary data.</text>
</comment>
<sequence>MAFWQRKSRRQEEGYGDLDNVNRTLGMRRPRTFKFPLPKSGARSRFSEVTEPTSTATSNTVSKVQPRNLETPPTTKPNMPAEANTTWTADAGEGAPAHPQLTHIHPGQRSKFIDDFKRESATYQQQTTDDIYQSELQSEAPLQYQEQDASLKNSSMAPAQDYGSNGHSLIFDPTKSVMPADIIDLGIGAGLSTQQSTDKPSVSRQNSQRANGGNDLEHTQIHRPFHQQTQDMNTGCSRAADKSGYDTFAARQPPPPAYPPPRPPQQHTSAQNDSSTATSQGAVLPSTQTPDQEYDKLILGSYSNHKSEPVPLQGRSYTQQERPQRNATIAPIQSNENLRVAPKKGSPSGSFVSAKPSVRAELSEIEELLQTVRDMDKESKSWREKEWRFRQEDRKILEALSKNQEQVLEIIIQQVTGWGLMQPYFRDGYPSDFEYPLPMGSGRFGALPRPRDHHLYSDHYIPLMRDSQGPEMIEDWDEEYSPRIRHRHRYSDHYLDRTRRSNGSYRDPIPNERYDEDPNRYEANVEEELRSRLSKIYPKPFREGEMPLSGGEGRDSGMYTGGKSTRNSSVRTGQSTLGPPEQQPTFYQSTMDGVRRSYPPQFRGGPIESGSMPPRSGPYRNSDILYPQQLENRVYSASRDNNLYSRQPR</sequence>
<name>A0A261Y3X8_9FUNG</name>
<feature type="compositionally biased region" description="Polar residues" evidence="2">
    <location>
        <begin position="50"/>
        <end position="65"/>
    </location>
</feature>
<protein>
    <submittedName>
        <fullName evidence="3">Uncharacterized protein</fullName>
    </submittedName>
</protein>
<feature type="compositionally biased region" description="Polar residues" evidence="2">
    <location>
        <begin position="71"/>
        <end position="84"/>
    </location>
</feature>
<feature type="region of interest" description="Disordered" evidence="2">
    <location>
        <begin position="536"/>
        <end position="624"/>
    </location>
</feature>
<accession>A0A261Y3X8</accession>
<feature type="compositionally biased region" description="Basic and acidic residues" evidence="2">
    <location>
        <begin position="509"/>
        <end position="520"/>
    </location>
</feature>
<feature type="compositionally biased region" description="Low complexity" evidence="2">
    <location>
        <begin position="122"/>
        <end position="133"/>
    </location>
</feature>
<dbReference type="AlphaFoldDB" id="A0A261Y3X8"/>
<keyword evidence="4" id="KW-1185">Reference proteome</keyword>